<organism evidence="9 10">
    <name type="scientific">Ligilactobacillus agilis DSM 20509</name>
    <dbReference type="NCBI Taxonomy" id="1423718"/>
    <lineage>
        <taxon>Bacteria</taxon>
        <taxon>Bacillati</taxon>
        <taxon>Bacillota</taxon>
        <taxon>Bacilli</taxon>
        <taxon>Lactobacillales</taxon>
        <taxon>Lactobacillaceae</taxon>
        <taxon>Ligilactobacillus</taxon>
    </lineage>
</organism>
<evidence type="ECO:0000256" key="1">
    <source>
        <dbReference type="ARBA" id="ARBA00022741"/>
    </source>
</evidence>
<dbReference type="RefSeq" id="WP_056976803.1">
    <property type="nucleotide sequence ID" value="NZ_AYYP01000044.1"/>
</dbReference>
<dbReference type="InterPro" id="IPR050079">
    <property type="entry name" value="DEAD_box_RNA_helicase"/>
</dbReference>
<dbReference type="EMBL" id="AYYP01000044">
    <property type="protein sequence ID" value="KRM64026.1"/>
    <property type="molecule type" value="Genomic_DNA"/>
</dbReference>
<evidence type="ECO:0000259" key="7">
    <source>
        <dbReference type="PROSITE" id="PS51192"/>
    </source>
</evidence>
<dbReference type="SUPFAM" id="SSF52540">
    <property type="entry name" value="P-loop containing nucleoside triphosphate hydrolases"/>
    <property type="match status" value="1"/>
</dbReference>
<dbReference type="SMART" id="SM00490">
    <property type="entry name" value="HELICc"/>
    <property type="match status" value="1"/>
</dbReference>
<dbReference type="GO" id="GO:0005829">
    <property type="term" value="C:cytosol"/>
    <property type="evidence" value="ECO:0007669"/>
    <property type="project" value="TreeGrafter"/>
</dbReference>
<evidence type="ECO:0000256" key="4">
    <source>
        <dbReference type="ARBA" id="ARBA00022840"/>
    </source>
</evidence>
<dbReference type="InterPro" id="IPR044742">
    <property type="entry name" value="DEAD/DEAH_RhlB"/>
</dbReference>
<evidence type="ECO:0000256" key="5">
    <source>
        <dbReference type="ARBA" id="ARBA00038437"/>
    </source>
</evidence>
<dbReference type="SMART" id="SM00487">
    <property type="entry name" value="DEXDc"/>
    <property type="match status" value="1"/>
</dbReference>
<dbReference type="PANTHER" id="PTHR47959:SF13">
    <property type="entry name" value="ATP-DEPENDENT RNA HELICASE RHLE"/>
    <property type="match status" value="1"/>
</dbReference>
<dbReference type="GO" id="GO:0003676">
    <property type="term" value="F:nucleic acid binding"/>
    <property type="evidence" value="ECO:0007669"/>
    <property type="project" value="InterPro"/>
</dbReference>
<sequence length="413" mass="46410">MNQKFEAQFKEAGFTKLAPIQEAVYPLLAAGKDVLGLAPTGSGKTLAYSWPLLESLLPGDGVQLLILAPSQELAAQLTDVIRPWAKLLNLNVTSVIGGANVKRQVEKLKKRPEVVVGTPGRLLSLANDKKLKLHTLTSIVIDEADELLGQEQTLTTCRELVSKAPAETQLAFFSATKNQILDELHKWFGVEVTVVDVRQQDHTQGEVTHYLIETPTRKRIEALRKLANVDGFYGLVFFKQAATLKDVAEKLRHHHVPLATLSSEQRQVDRQAALRALRKREIRLLLTTDLAARGLDIKELPAVVNYDLPHSHNTYVHRVGRTGRMGAKGMVVNLGNEHDLRLFKQLIRKEAYHFMTAYLYEGQIVTELPEKSSPKVRKPQKASKPVQAVTEKVRKHKKKRKRDQKNKGKRRAK</sequence>
<keyword evidence="10" id="KW-1185">Reference proteome</keyword>
<proteinExistence type="inferred from homology"/>
<dbReference type="Proteomes" id="UP000051008">
    <property type="component" value="Unassembled WGS sequence"/>
</dbReference>
<dbReference type="GO" id="GO:0005524">
    <property type="term" value="F:ATP binding"/>
    <property type="evidence" value="ECO:0007669"/>
    <property type="project" value="UniProtKB-KW"/>
</dbReference>
<dbReference type="InterPro" id="IPR011545">
    <property type="entry name" value="DEAD/DEAH_box_helicase_dom"/>
</dbReference>
<dbReference type="PATRIC" id="fig|1423718.3.peg.38"/>
<feature type="region of interest" description="Disordered" evidence="6">
    <location>
        <begin position="369"/>
        <end position="413"/>
    </location>
</feature>
<dbReference type="PROSITE" id="PS51194">
    <property type="entry name" value="HELICASE_CTER"/>
    <property type="match status" value="1"/>
</dbReference>
<evidence type="ECO:0000313" key="9">
    <source>
        <dbReference type="EMBL" id="KRM64026.1"/>
    </source>
</evidence>
<protein>
    <submittedName>
        <fullName evidence="9">ATP-dependent RNA helicase</fullName>
    </submittedName>
</protein>
<dbReference type="GO" id="GO:0016787">
    <property type="term" value="F:hydrolase activity"/>
    <property type="evidence" value="ECO:0007669"/>
    <property type="project" value="UniProtKB-KW"/>
</dbReference>
<dbReference type="CDD" id="cd18787">
    <property type="entry name" value="SF2_C_DEAD"/>
    <property type="match status" value="1"/>
</dbReference>
<keyword evidence="3 9" id="KW-0347">Helicase</keyword>
<evidence type="ECO:0000256" key="3">
    <source>
        <dbReference type="ARBA" id="ARBA00022806"/>
    </source>
</evidence>
<comment type="similarity">
    <text evidence="5">Belongs to the DEAD box helicase family.</text>
</comment>
<comment type="caution">
    <text evidence="9">The sequence shown here is derived from an EMBL/GenBank/DDBJ whole genome shotgun (WGS) entry which is preliminary data.</text>
</comment>
<dbReference type="InterPro" id="IPR001650">
    <property type="entry name" value="Helicase_C-like"/>
</dbReference>
<keyword evidence="1" id="KW-0547">Nucleotide-binding</keyword>
<dbReference type="PANTHER" id="PTHR47959">
    <property type="entry name" value="ATP-DEPENDENT RNA HELICASE RHLE-RELATED"/>
    <property type="match status" value="1"/>
</dbReference>
<dbReference type="CDD" id="cd00268">
    <property type="entry name" value="DEADc"/>
    <property type="match status" value="1"/>
</dbReference>
<dbReference type="InterPro" id="IPR014001">
    <property type="entry name" value="Helicase_ATP-bd"/>
</dbReference>
<gene>
    <name evidence="9" type="ORF">FC14_GL000036</name>
</gene>
<evidence type="ECO:0000313" key="10">
    <source>
        <dbReference type="Proteomes" id="UP000051008"/>
    </source>
</evidence>
<evidence type="ECO:0000256" key="2">
    <source>
        <dbReference type="ARBA" id="ARBA00022801"/>
    </source>
</evidence>
<name>A0A0R2ABC7_9LACO</name>
<feature type="compositionally biased region" description="Basic residues" evidence="6">
    <location>
        <begin position="393"/>
        <end position="413"/>
    </location>
</feature>
<dbReference type="OrthoDB" id="9805696at2"/>
<feature type="domain" description="Helicase ATP-binding" evidence="7">
    <location>
        <begin position="25"/>
        <end position="195"/>
    </location>
</feature>
<feature type="domain" description="Helicase C-terminal" evidence="8">
    <location>
        <begin position="221"/>
        <end position="372"/>
    </location>
</feature>
<evidence type="ECO:0000256" key="6">
    <source>
        <dbReference type="SAM" id="MobiDB-lite"/>
    </source>
</evidence>
<keyword evidence="2" id="KW-0378">Hydrolase</keyword>
<keyword evidence="4" id="KW-0067">ATP-binding</keyword>
<dbReference type="AlphaFoldDB" id="A0A0R2ABC7"/>
<dbReference type="GO" id="GO:0003724">
    <property type="term" value="F:RNA helicase activity"/>
    <property type="evidence" value="ECO:0007669"/>
    <property type="project" value="TreeGrafter"/>
</dbReference>
<dbReference type="PROSITE" id="PS51192">
    <property type="entry name" value="HELICASE_ATP_BIND_1"/>
    <property type="match status" value="1"/>
</dbReference>
<dbReference type="Gene3D" id="3.40.50.300">
    <property type="entry name" value="P-loop containing nucleotide triphosphate hydrolases"/>
    <property type="match status" value="2"/>
</dbReference>
<dbReference type="InterPro" id="IPR027417">
    <property type="entry name" value="P-loop_NTPase"/>
</dbReference>
<evidence type="ECO:0000259" key="8">
    <source>
        <dbReference type="PROSITE" id="PS51194"/>
    </source>
</evidence>
<accession>A0A0R2ABC7</accession>
<dbReference type="Pfam" id="PF00270">
    <property type="entry name" value="DEAD"/>
    <property type="match status" value="1"/>
</dbReference>
<reference evidence="9 10" key="1">
    <citation type="journal article" date="2015" name="Genome Announc.">
        <title>Expanding the biotechnology potential of lactobacilli through comparative genomics of 213 strains and associated genera.</title>
        <authorList>
            <person name="Sun Z."/>
            <person name="Harris H.M."/>
            <person name="McCann A."/>
            <person name="Guo C."/>
            <person name="Argimon S."/>
            <person name="Zhang W."/>
            <person name="Yang X."/>
            <person name="Jeffery I.B."/>
            <person name="Cooney J.C."/>
            <person name="Kagawa T.F."/>
            <person name="Liu W."/>
            <person name="Song Y."/>
            <person name="Salvetti E."/>
            <person name="Wrobel A."/>
            <person name="Rasinkangas P."/>
            <person name="Parkhill J."/>
            <person name="Rea M.C."/>
            <person name="O'Sullivan O."/>
            <person name="Ritari J."/>
            <person name="Douillard F.P."/>
            <person name="Paul Ross R."/>
            <person name="Yang R."/>
            <person name="Briner A.E."/>
            <person name="Felis G.E."/>
            <person name="de Vos W.M."/>
            <person name="Barrangou R."/>
            <person name="Klaenhammer T.R."/>
            <person name="Caufield P.W."/>
            <person name="Cui Y."/>
            <person name="Zhang H."/>
            <person name="O'Toole P.W."/>
        </authorList>
    </citation>
    <scope>NUCLEOTIDE SEQUENCE [LARGE SCALE GENOMIC DNA]</scope>
    <source>
        <strain evidence="9 10">DSM 20509</strain>
    </source>
</reference>
<dbReference type="Pfam" id="PF00271">
    <property type="entry name" value="Helicase_C"/>
    <property type="match status" value="1"/>
</dbReference>